<dbReference type="InterPro" id="IPR046341">
    <property type="entry name" value="SET_dom_sf"/>
</dbReference>
<feature type="domain" description="CW-type" evidence="12">
    <location>
        <begin position="49"/>
        <end position="102"/>
    </location>
</feature>
<feature type="compositionally biased region" description="Pro residues" evidence="11">
    <location>
        <begin position="312"/>
        <end position="330"/>
    </location>
</feature>
<dbReference type="PROSITE" id="PS51215">
    <property type="entry name" value="AWS"/>
    <property type="match status" value="1"/>
</dbReference>
<evidence type="ECO:0000259" key="13">
    <source>
        <dbReference type="PROSITE" id="PS51215"/>
    </source>
</evidence>
<feature type="compositionally biased region" description="Low complexity" evidence="11">
    <location>
        <begin position="463"/>
        <end position="496"/>
    </location>
</feature>
<evidence type="ECO:0000256" key="11">
    <source>
        <dbReference type="SAM" id="MobiDB-lite"/>
    </source>
</evidence>
<dbReference type="AlphaFoldDB" id="A0A2J7ZKT2"/>
<dbReference type="Gene3D" id="2.170.270.10">
    <property type="entry name" value="SET domain"/>
    <property type="match status" value="1"/>
</dbReference>
<evidence type="ECO:0000256" key="8">
    <source>
        <dbReference type="ARBA" id="ARBA00022771"/>
    </source>
</evidence>
<dbReference type="GO" id="GO:0005694">
    <property type="term" value="C:chromosome"/>
    <property type="evidence" value="ECO:0007669"/>
    <property type="project" value="UniProtKB-SubCell"/>
</dbReference>
<gene>
    <name evidence="14" type="ORF">TSOC_013291</name>
</gene>
<feature type="region of interest" description="Disordered" evidence="11">
    <location>
        <begin position="450"/>
        <end position="503"/>
    </location>
</feature>
<evidence type="ECO:0000256" key="1">
    <source>
        <dbReference type="ARBA" id="ARBA00004123"/>
    </source>
</evidence>
<dbReference type="PROSITE" id="PS51050">
    <property type="entry name" value="ZF_CW"/>
    <property type="match status" value="1"/>
</dbReference>
<dbReference type="GO" id="GO:0008270">
    <property type="term" value="F:zinc ion binding"/>
    <property type="evidence" value="ECO:0007669"/>
    <property type="project" value="UniProtKB-KW"/>
</dbReference>
<dbReference type="EMBL" id="PGGS01001130">
    <property type="protein sequence ID" value="PNH00860.1"/>
    <property type="molecule type" value="Genomic_DNA"/>
</dbReference>
<dbReference type="Pfam" id="PF07496">
    <property type="entry name" value="zf-CW"/>
    <property type="match status" value="1"/>
</dbReference>
<dbReference type="SMART" id="SM00570">
    <property type="entry name" value="AWS"/>
    <property type="match status" value="1"/>
</dbReference>
<accession>A0A2J7ZKT2</accession>
<dbReference type="GO" id="GO:0032259">
    <property type="term" value="P:methylation"/>
    <property type="evidence" value="ECO:0007669"/>
    <property type="project" value="UniProtKB-KW"/>
</dbReference>
<keyword evidence="8" id="KW-0863">Zinc-finger</keyword>
<keyword evidence="4 14" id="KW-0489">Methyltransferase</keyword>
<evidence type="ECO:0000259" key="12">
    <source>
        <dbReference type="PROSITE" id="PS51050"/>
    </source>
</evidence>
<dbReference type="PANTHER" id="PTHR22884">
    <property type="entry name" value="SET DOMAIN PROTEINS"/>
    <property type="match status" value="1"/>
</dbReference>
<feature type="domain" description="AWS" evidence="13">
    <location>
        <begin position="151"/>
        <end position="201"/>
    </location>
</feature>
<feature type="region of interest" description="Disordered" evidence="11">
    <location>
        <begin position="1"/>
        <end position="49"/>
    </location>
</feature>
<keyword evidence="6" id="KW-0949">S-adenosyl-L-methionine</keyword>
<evidence type="ECO:0000256" key="10">
    <source>
        <dbReference type="ARBA" id="ARBA00023242"/>
    </source>
</evidence>
<evidence type="ECO:0000256" key="7">
    <source>
        <dbReference type="ARBA" id="ARBA00022723"/>
    </source>
</evidence>
<feature type="compositionally biased region" description="Low complexity" evidence="11">
    <location>
        <begin position="32"/>
        <end position="49"/>
    </location>
</feature>
<dbReference type="Gene3D" id="3.30.40.100">
    <property type="match status" value="1"/>
</dbReference>
<feature type="region of interest" description="Disordered" evidence="11">
    <location>
        <begin position="548"/>
        <end position="573"/>
    </location>
</feature>
<dbReference type="Proteomes" id="UP000236333">
    <property type="component" value="Unassembled WGS sequence"/>
</dbReference>
<dbReference type="GO" id="GO:0005634">
    <property type="term" value="C:nucleus"/>
    <property type="evidence" value="ECO:0007669"/>
    <property type="project" value="UniProtKB-SubCell"/>
</dbReference>
<feature type="region of interest" description="Disordered" evidence="11">
    <location>
        <begin position="259"/>
        <end position="353"/>
    </location>
</feature>
<evidence type="ECO:0000256" key="5">
    <source>
        <dbReference type="ARBA" id="ARBA00022679"/>
    </source>
</evidence>
<feature type="compositionally biased region" description="Basic and acidic residues" evidence="11">
    <location>
        <begin position="300"/>
        <end position="311"/>
    </location>
</feature>
<keyword evidence="5 14" id="KW-0808">Transferase</keyword>
<comment type="subcellular location">
    <subcellularLocation>
        <location evidence="2">Chromosome</location>
    </subcellularLocation>
    <subcellularLocation>
        <location evidence="1">Nucleus</location>
    </subcellularLocation>
</comment>
<dbReference type="SUPFAM" id="SSF82199">
    <property type="entry name" value="SET domain"/>
    <property type="match status" value="1"/>
</dbReference>
<evidence type="ECO:0000256" key="2">
    <source>
        <dbReference type="ARBA" id="ARBA00004286"/>
    </source>
</evidence>
<evidence type="ECO:0000256" key="9">
    <source>
        <dbReference type="ARBA" id="ARBA00022833"/>
    </source>
</evidence>
<dbReference type="InterPro" id="IPR011124">
    <property type="entry name" value="Znf_CW"/>
</dbReference>
<keyword evidence="7" id="KW-0479">Metal-binding</keyword>
<feature type="compositionally biased region" description="Low complexity" evidence="11">
    <location>
        <begin position="551"/>
        <end position="573"/>
    </location>
</feature>
<keyword evidence="10" id="KW-0539">Nucleus</keyword>
<reference evidence="14 15" key="1">
    <citation type="journal article" date="2017" name="Mol. Biol. Evol.">
        <title>The 4-celled Tetrabaena socialis nuclear genome reveals the essential components for genetic control of cell number at the origin of multicellularity in the volvocine lineage.</title>
        <authorList>
            <person name="Featherston J."/>
            <person name="Arakaki Y."/>
            <person name="Hanschen E.R."/>
            <person name="Ferris P.J."/>
            <person name="Michod R.E."/>
            <person name="Olson B.J.S.C."/>
            <person name="Nozaki H."/>
            <person name="Durand P.M."/>
        </authorList>
    </citation>
    <scope>NUCLEOTIDE SEQUENCE [LARGE SCALE GENOMIC DNA]</scope>
    <source>
        <strain evidence="14 15">NIES-571</strain>
    </source>
</reference>
<name>A0A2J7ZKT2_9CHLO</name>
<evidence type="ECO:0000313" key="14">
    <source>
        <dbReference type="EMBL" id="PNH00860.1"/>
    </source>
</evidence>
<feature type="compositionally biased region" description="Low complexity" evidence="11">
    <location>
        <begin position="11"/>
        <end position="23"/>
    </location>
</feature>
<evidence type="ECO:0000313" key="15">
    <source>
        <dbReference type="Proteomes" id="UP000236333"/>
    </source>
</evidence>
<dbReference type="InterPro" id="IPR006560">
    <property type="entry name" value="AWS_dom"/>
</dbReference>
<comment type="caution">
    <text evidence="14">The sequence shown here is derived from an EMBL/GenBank/DDBJ whole genome shotgun (WGS) entry which is preliminary data.</text>
</comment>
<dbReference type="OrthoDB" id="2422440at2759"/>
<keyword evidence="15" id="KW-1185">Reference proteome</keyword>
<evidence type="ECO:0000256" key="4">
    <source>
        <dbReference type="ARBA" id="ARBA00022603"/>
    </source>
</evidence>
<dbReference type="Pfam" id="PF17907">
    <property type="entry name" value="AWS"/>
    <property type="match status" value="1"/>
</dbReference>
<protein>
    <submittedName>
        <fullName evidence="14">Histone-lysine N-methyltransferase ASHH2</fullName>
    </submittedName>
</protein>
<dbReference type="GO" id="GO:0042054">
    <property type="term" value="F:histone methyltransferase activity"/>
    <property type="evidence" value="ECO:0007669"/>
    <property type="project" value="InterPro"/>
</dbReference>
<organism evidence="14 15">
    <name type="scientific">Tetrabaena socialis</name>
    <dbReference type="NCBI Taxonomy" id="47790"/>
    <lineage>
        <taxon>Eukaryota</taxon>
        <taxon>Viridiplantae</taxon>
        <taxon>Chlorophyta</taxon>
        <taxon>core chlorophytes</taxon>
        <taxon>Chlorophyceae</taxon>
        <taxon>CS clade</taxon>
        <taxon>Chlamydomonadales</taxon>
        <taxon>Tetrabaenaceae</taxon>
        <taxon>Tetrabaena</taxon>
    </lineage>
</organism>
<keyword evidence="3" id="KW-0158">Chromosome</keyword>
<keyword evidence="9" id="KW-0862">Zinc</keyword>
<proteinExistence type="predicted"/>
<dbReference type="InterPro" id="IPR050777">
    <property type="entry name" value="SET2_Histone-Lys_MeTrsfase"/>
</dbReference>
<sequence>MGKGSRRRSYSDSSASESGSESSGSDERAPAVDRAAPDASPLSSSSLAPEDADNWVACDRCTKWRRIPAGFADQIREDAPWYCEHNPNKAFASCSVPQELTNEEIDAADSEAGESDEDEQEGLKRRRIPAVWQLLKDNVLAHRKRKCQDEDDIMICHCKPVYRGGDGCGPDCINRMLCIECVPGFCPSEEKCTNQMFSKRMYANLEIRRAGAKGFGLFALEDIKAGQFIIEYIGGVPKRRKFSHPQGLDGLEAAAAAASPFHPASSLPGPPPRPPYSLAGPHPHFPPSAAHNGHHHPHSRFSDPDDRDREPPGPPPLPPADLPLPPPPPLHSQHGHMRDPGGGTGGFSETNDLPDRLSFEQLFALQRPLRRAPPPLQGYPRGEREAHGQPTDAVTLFALGLYGSYGGAAVRTVVQLDEEMQEADGGAAGTDAALLCCMSPLVEGGAEAHWSPLLEAPPPPPASTTNNNNTASGAAAAAAQELAHPPPAAAAAGASAIPDGGQLRPVRTQSAAALGALAGAAGPSPYHQQSSPAQYGGWDAGGLGGGGLGAGSASSTPTISGFGPAQQQHGGFAPPAAAAAAAASGPPVVLISSLSDWRLPGGAVAAAAGMGAAAGGVPLPPMAARASPHASPDYQGAVAGAGGAGAGAGADDEENIEEWLRPVSGQHADVWDEPDAFFEAYVKDMVRHRLGKYMQPEHPSRVSVHEATALRAK</sequence>
<evidence type="ECO:0000256" key="3">
    <source>
        <dbReference type="ARBA" id="ARBA00022454"/>
    </source>
</evidence>
<evidence type="ECO:0000256" key="6">
    <source>
        <dbReference type="ARBA" id="ARBA00022691"/>
    </source>
</evidence>
<feature type="non-terminal residue" evidence="14">
    <location>
        <position position="713"/>
    </location>
</feature>